<dbReference type="AlphaFoldDB" id="A0A151TQI0"/>
<evidence type="ECO:0000259" key="21">
    <source>
        <dbReference type="PROSITE" id="PS50011"/>
    </source>
</evidence>
<evidence type="ECO:0000256" key="9">
    <source>
        <dbReference type="ARBA" id="ARBA00022737"/>
    </source>
</evidence>
<dbReference type="Gene3D" id="3.80.10.10">
    <property type="entry name" value="Ribonuclease Inhibitor"/>
    <property type="match status" value="1"/>
</dbReference>
<comment type="catalytic activity">
    <reaction evidence="19">
        <text>L-seryl-[protein] + ATP = O-phospho-L-seryl-[protein] + ADP + H(+)</text>
        <dbReference type="Rhea" id="RHEA:17989"/>
        <dbReference type="Rhea" id="RHEA-COMP:9863"/>
        <dbReference type="Rhea" id="RHEA-COMP:11604"/>
        <dbReference type="ChEBI" id="CHEBI:15378"/>
        <dbReference type="ChEBI" id="CHEBI:29999"/>
        <dbReference type="ChEBI" id="CHEBI:30616"/>
        <dbReference type="ChEBI" id="CHEBI:83421"/>
        <dbReference type="ChEBI" id="CHEBI:456216"/>
        <dbReference type="EC" id="2.7.11.1"/>
    </reaction>
</comment>
<dbReference type="GO" id="GO:0016747">
    <property type="term" value="F:acyltransferase activity, transferring groups other than amino-acyl groups"/>
    <property type="evidence" value="ECO:0007669"/>
    <property type="project" value="UniProtKB-ARBA"/>
</dbReference>
<dbReference type="STRING" id="3821.A0A151TQI0"/>
<keyword evidence="8 20" id="KW-0732">Signal</keyword>
<keyword evidence="14" id="KW-0472">Membrane</keyword>
<evidence type="ECO:0000256" key="8">
    <source>
        <dbReference type="ARBA" id="ARBA00022729"/>
    </source>
</evidence>
<dbReference type="Gramene" id="C.cajan_08240.t">
    <property type="protein sequence ID" value="C.cajan_08240.t"/>
    <property type="gene ID" value="C.cajan_08240"/>
</dbReference>
<evidence type="ECO:0000256" key="1">
    <source>
        <dbReference type="ARBA" id="ARBA00004479"/>
    </source>
</evidence>
<dbReference type="InterPro" id="IPR011009">
    <property type="entry name" value="Kinase-like_dom_sf"/>
</dbReference>
<keyword evidence="3" id="KW-0723">Serine/threonine-protein kinase</keyword>
<evidence type="ECO:0000256" key="14">
    <source>
        <dbReference type="ARBA" id="ARBA00023136"/>
    </source>
</evidence>
<evidence type="ECO:0000256" key="6">
    <source>
        <dbReference type="ARBA" id="ARBA00022679"/>
    </source>
</evidence>
<keyword evidence="16" id="KW-0325">Glycoprotein</keyword>
<dbReference type="SUPFAM" id="SSF56112">
    <property type="entry name" value="Protein kinase-like (PK-like)"/>
    <property type="match status" value="1"/>
</dbReference>
<keyword evidence="5" id="KW-0433">Leucine-rich repeat</keyword>
<keyword evidence="7" id="KW-0812">Transmembrane</keyword>
<accession>A0A151TQI0</accession>
<keyword evidence="15" id="KW-0675">Receptor</keyword>
<keyword evidence="11" id="KW-0418">Kinase</keyword>
<reference evidence="22 23" key="1">
    <citation type="journal article" date="2012" name="Nat. Biotechnol.">
        <title>Draft genome sequence of pigeonpea (Cajanus cajan), an orphan legume crop of resource-poor farmers.</title>
        <authorList>
            <person name="Varshney R.K."/>
            <person name="Chen W."/>
            <person name="Li Y."/>
            <person name="Bharti A.K."/>
            <person name="Saxena R.K."/>
            <person name="Schlueter J.A."/>
            <person name="Donoghue M.T."/>
            <person name="Azam S."/>
            <person name="Fan G."/>
            <person name="Whaley A.M."/>
            <person name="Farmer A.D."/>
            <person name="Sheridan J."/>
            <person name="Iwata A."/>
            <person name="Tuteja R."/>
            <person name="Penmetsa R.V."/>
            <person name="Wu W."/>
            <person name="Upadhyaya H.D."/>
            <person name="Yang S.P."/>
            <person name="Shah T."/>
            <person name="Saxena K.B."/>
            <person name="Michael T."/>
            <person name="McCombie W.R."/>
            <person name="Yang B."/>
            <person name="Zhang G."/>
            <person name="Yang H."/>
            <person name="Wang J."/>
            <person name="Spillane C."/>
            <person name="Cook D.R."/>
            <person name="May G.D."/>
            <person name="Xu X."/>
            <person name="Jackson S.A."/>
        </authorList>
    </citation>
    <scope>NUCLEOTIDE SEQUENCE [LARGE SCALE GENOMIC DNA]</scope>
    <source>
        <strain evidence="23">cv. Asha</strain>
    </source>
</reference>
<dbReference type="Gene3D" id="1.10.510.10">
    <property type="entry name" value="Transferase(Phosphotransferase) domain 1"/>
    <property type="match status" value="1"/>
</dbReference>
<dbReference type="InterPro" id="IPR023213">
    <property type="entry name" value="CAT-like_dom_sf"/>
</dbReference>
<proteinExistence type="predicted"/>
<keyword evidence="6" id="KW-0808">Transferase</keyword>
<dbReference type="FunFam" id="3.80.10.10:FF:000383">
    <property type="entry name" value="Leucine-rich repeat receptor protein kinase EMS1"/>
    <property type="match status" value="1"/>
</dbReference>
<keyword evidence="23" id="KW-1185">Reference proteome</keyword>
<feature type="chain" id="PRO_5007589254" description="non-specific serine/threonine protein kinase" evidence="20">
    <location>
        <begin position="23"/>
        <end position="690"/>
    </location>
</feature>
<evidence type="ECO:0000256" key="7">
    <source>
        <dbReference type="ARBA" id="ARBA00022692"/>
    </source>
</evidence>
<evidence type="ECO:0000256" key="15">
    <source>
        <dbReference type="ARBA" id="ARBA00023170"/>
    </source>
</evidence>
<protein>
    <recommendedName>
        <fullName evidence="2">non-specific serine/threonine protein kinase</fullName>
        <ecNumber evidence="2">2.7.11.1</ecNumber>
    </recommendedName>
</protein>
<keyword evidence="17" id="KW-0012">Acyltransferase</keyword>
<comment type="catalytic activity">
    <reaction evidence="18">
        <text>L-threonyl-[protein] + ATP = O-phospho-L-threonyl-[protein] + ADP + H(+)</text>
        <dbReference type="Rhea" id="RHEA:46608"/>
        <dbReference type="Rhea" id="RHEA-COMP:11060"/>
        <dbReference type="Rhea" id="RHEA-COMP:11605"/>
        <dbReference type="ChEBI" id="CHEBI:15378"/>
        <dbReference type="ChEBI" id="CHEBI:30013"/>
        <dbReference type="ChEBI" id="CHEBI:30616"/>
        <dbReference type="ChEBI" id="CHEBI:61977"/>
        <dbReference type="ChEBI" id="CHEBI:456216"/>
        <dbReference type="EC" id="2.7.11.1"/>
    </reaction>
</comment>
<evidence type="ECO:0000256" key="17">
    <source>
        <dbReference type="ARBA" id="ARBA00023315"/>
    </source>
</evidence>
<dbReference type="GO" id="GO:0004674">
    <property type="term" value="F:protein serine/threonine kinase activity"/>
    <property type="evidence" value="ECO:0007669"/>
    <property type="project" value="UniProtKB-KW"/>
</dbReference>
<dbReference type="Gene3D" id="3.30.200.20">
    <property type="entry name" value="Phosphorylase Kinase, domain 1"/>
    <property type="match status" value="1"/>
</dbReference>
<organism evidence="22 23">
    <name type="scientific">Cajanus cajan</name>
    <name type="common">Pigeon pea</name>
    <name type="synonym">Cajanus indicus</name>
    <dbReference type="NCBI Taxonomy" id="3821"/>
    <lineage>
        <taxon>Eukaryota</taxon>
        <taxon>Viridiplantae</taxon>
        <taxon>Streptophyta</taxon>
        <taxon>Embryophyta</taxon>
        <taxon>Tracheophyta</taxon>
        <taxon>Spermatophyta</taxon>
        <taxon>Magnoliopsida</taxon>
        <taxon>eudicotyledons</taxon>
        <taxon>Gunneridae</taxon>
        <taxon>Pentapetalae</taxon>
        <taxon>rosids</taxon>
        <taxon>fabids</taxon>
        <taxon>Fabales</taxon>
        <taxon>Fabaceae</taxon>
        <taxon>Papilionoideae</taxon>
        <taxon>50 kb inversion clade</taxon>
        <taxon>NPAAA clade</taxon>
        <taxon>indigoferoid/millettioid clade</taxon>
        <taxon>Phaseoleae</taxon>
        <taxon>Cajanus</taxon>
    </lineage>
</organism>
<evidence type="ECO:0000256" key="18">
    <source>
        <dbReference type="ARBA" id="ARBA00047899"/>
    </source>
</evidence>
<dbReference type="EMBL" id="CM003605">
    <property type="protein sequence ID" value="KYP69297.1"/>
    <property type="molecule type" value="Genomic_DNA"/>
</dbReference>
<evidence type="ECO:0000256" key="5">
    <source>
        <dbReference type="ARBA" id="ARBA00022614"/>
    </source>
</evidence>
<dbReference type="Pfam" id="PF02458">
    <property type="entry name" value="Transferase"/>
    <property type="match status" value="1"/>
</dbReference>
<keyword evidence="13" id="KW-1133">Transmembrane helix</keyword>
<evidence type="ECO:0000313" key="22">
    <source>
        <dbReference type="EMBL" id="KYP69297.1"/>
    </source>
</evidence>
<dbReference type="PANTHER" id="PTHR31625">
    <property type="match status" value="1"/>
</dbReference>
<keyword evidence="9" id="KW-0677">Repeat</keyword>
<dbReference type="SUPFAM" id="SSF52058">
    <property type="entry name" value="L domain-like"/>
    <property type="match status" value="1"/>
</dbReference>
<evidence type="ECO:0000313" key="23">
    <source>
        <dbReference type="Proteomes" id="UP000075243"/>
    </source>
</evidence>
<keyword evidence="4" id="KW-0597">Phosphoprotein</keyword>
<dbReference type="Pfam" id="PF00069">
    <property type="entry name" value="Pkinase"/>
    <property type="match status" value="1"/>
</dbReference>
<dbReference type="InterPro" id="IPR008266">
    <property type="entry name" value="Tyr_kinase_AS"/>
</dbReference>
<evidence type="ECO:0000256" key="20">
    <source>
        <dbReference type="SAM" id="SignalP"/>
    </source>
</evidence>
<dbReference type="InterPro" id="IPR032675">
    <property type="entry name" value="LRR_dom_sf"/>
</dbReference>
<name>A0A151TQI0_CAJCA</name>
<evidence type="ECO:0000256" key="19">
    <source>
        <dbReference type="ARBA" id="ARBA00048679"/>
    </source>
</evidence>
<gene>
    <name evidence="22" type="ORF">KK1_008486</name>
</gene>
<dbReference type="PROSITE" id="PS00109">
    <property type="entry name" value="PROTEIN_KINASE_TYR"/>
    <property type="match status" value="1"/>
</dbReference>
<evidence type="ECO:0000256" key="11">
    <source>
        <dbReference type="ARBA" id="ARBA00022777"/>
    </source>
</evidence>
<keyword evidence="12" id="KW-0067">ATP-binding</keyword>
<evidence type="ECO:0000256" key="12">
    <source>
        <dbReference type="ARBA" id="ARBA00022840"/>
    </source>
</evidence>
<dbReference type="GO" id="GO:0016020">
    <property type="term" value="C:membrane"/>
    <property type="evidence" value="ECO:0007669"/>
    <property type="project" value="UniProtKB-SubCell"/>
</dbReference>
<evidence type="ECO:0000256" key="16">
    <source>
        <dbReference type="ARBA" id="ARBA00023180"/>
    </source>
</evidence>
<evidence type="ECO:0000256" key="4">
    <source>
        <dbReference type="ARBA" id="ARBA00022553"/>
    </source>
</evidence>
<dbReference type="InterPro" id="IPR000719">
    <property type="entry name" value="Prot_kinase_dom"/>
</dbReference>
<dbReference type="Proteomes" id="UP000075243">
    <property type="component" value="Chromosome 3"/>
</dbReference>
<evidence type="ECO:0000256" key="13">
    <source>
        <dbReference type="ARBA" id="ARBA00022989"/>
    </source>
</evidence>
<dbReference type="PROSITE" id="PS50011">
    <property type="entry name" value="PROTEIN_KINASE_DOM"/>
    <property type="match status" value="1"/>
</dbReference>
<dbReference type="InterPro" id="IPR051504">
    <property type="entry name" value="Plant_metabolite_acyltrans"/>
</dbReference>
<keyword evidence="10" id="KW-0547">Nucleotide-binding</keyword>
<sequence>MVVVVWYNILVIPWTCVSIAIASDTASESSALDAEAHALLENNKFFGAIPADVGKLSKIIVLDMSRNILTGEIPVRISSCSKLQMLILINNKITANIPSHVGNLDSLALIDLSHNSIRGEIPYQLGIEATEGFDTKYCIEAGGYGSVYKAQLPSGRVVALKKLHNLEANEPSIHRIFKNEVRMLSKIRHRNIVKLYEFCLNNRFMFLVLEYMERVSLYCILHNDIEAVELDWTKRVNIVKGIAHSLSYLHHHRKPAIIHRDVTTKNVLLNLESEVCLSDFGIARLLNSSSFNRTVLAGTYGYIAPAGSVVWPSDSPAPFVQYTPGDVVSLVVAESDADFDHLTDYSPHEATLSRSLVHHLDSSDSRASVVSLQITLFPNKGFSIGVSAHHGVLDGKSSTLFVKAWTSLCQANNENETQKPSLVQGLEPFFDRTVIKKPTHLGDNYTEYLTSFFSKLFPGENSNPRCLRILPFLPRLKGTVRATFALTRGDLEKIKKRVLSKWDVVEESDSKPPTLSSFVLSYAHALVCMAKAIHGVEREKQKFSFAFPVDCRARLEPQVPSNYCGNCVWSHLVDAEPLDFIKEEGVVIVAKSIHRKVKKLGEQAFNGTSGFADLAKEGVQTIGASMSNRFGFYGTDFGWGKPAKVELTSMDRGLSIGLAEGKDGSGGVEVCLVLNKHEMDLFAALFREGL</sequence>
<evidence type="ECO:0000256" key="2">
    <source>
        <dbReference type="ARBA" id="ARBA00012513"/>
    </source>
</evidence>
<dbReference type="FunFam" id="3.30.200.20:FF:000309">
    <property type="entry name" value="Leucine-rich repeat receptor protein kinase MSP1"/>
    <property type="match status" value="1"/>
</dbReference>
<dbReference type="GO" id="GO:0005524">
    <property type="term" value="F:ATP binding"/>
    <property type="evidence" value="ECO:0007669"/>
    <property type="project" value="UniProtKB-KW"/>
</dbReference>
<feature type="domain" description="Protein kinase" evidence="21">
    <location>
        <begin position="133"/>
        <end position="430"/>
    </location>
</feature>
<evidence type="ECO:0000256" key="3">
    <source>
        <dbReference type="ARBA" id="ARBA00022527"/>
    </source>
</evidence>
<evidence type="ECO:0000256" key="10">
    <source>
        <dbReference type="ARBA" id="ARBA00022741"/>
    </source>
</evidence>
<dbReference type="Gene3D" id="3.30.559.10">
    <property type="entry name" value="Chloramphenicol acetyltransferase-like domain"/>
    <property type="match status" value="2"/>
</dbReference>
<feature type="signal peptide" evidence="20">
    <location>
        <begin position="1"/>
        <end position="22"/>
    </location>
</feature>
<dbReference type="EC" id="2.7.11.1" evidence="2"/>
<comment type="subcellular location">
    <subcellularLocation>
        <location evidence="1">Membrane</location>
        <topology evidence="1">Single-pass type I membrane protein</topology>
    </subcellularLocation>
</comment>